<dbReference type="AlphaFoldDB" id="M7AMI1"/>
<reference evidence="3" key="1">
    <citation type="journal article" date="2013" name="Nat. Genet.">
        <title>The draft genomes of soft-shell turtle and green sea turtle yield insights into the development and evolution of the turtle-specific body plan.</title>
        <authorList>
            <person name="Wang Z."/>
            <person name="Pascual-Anaya J."/>
            <person name="Zadissa A."/>
            <person name="Li W."/>
            <person name="Niimura Y."/>
            <person name="Huang Z."/>
            <person name="Li C."/>
            <person name="White S."/>
            <person name="Xiong Z."/>
            <person name="Fang D."/>
            <person name="Wang B."/>
            <person name="Ming Y."/>
            <person name="Chen Y."/>
            <person name="Zheng Y."/>
            <person name="Kuraku S."/>
            <person name="Pignatelli M."/>
            <person name="Herrero J."/>
            <person name="Beal K."/>
            <person name="Nozawa M."/>
            <person name="Li Q."/>
            <person name="Wang J."/>
            <person name="Zhang H."/>
            <person name="Yu L."/>
            <person name="Shigenobu S."/>
            <person name="Wang J."/>
            <person name="Liu J."/>
            <person name="Flicek P."/>
            <person name="Searle S."/>
            <person name="Wang J."/>
            <person name="Kuratani S."/>
            <person name="Yin Y."/>
            <person name="Aken B."/>
            <person name="Zhang G."/>
            <person name="Irie N."/>
        </authorList>
    </citation>
    <scope>NUCLEOTIDE SEQUENCE [LARGE SCALE GENOMIC DNA]</scope>
</reference>
<sequence>MPVESGPSQEEAILDEDWEGDPEAGDDSEVRDACSQELFSTVEEPSQSQQSDLVEAQTGEQALSQNSPQESSASYTNECYTEEARSVCGGVLCNCEAYFRSSLKSHLWAEFL</sequence>
<proteinExistence type="predicted"/>
<name>M7AMI1_CHEMY</name>
<feature type="region of interest" description="Disordered" evidence="1">
    <location>
        <begin position="1"/>
        <end position="76"/>
    </location>
</feature>
<dbReference type="EMBL" id="KB586882">
    <property type="protein sequence ID" value="EMP25719.1"/>
    <property type="molecule type" value="Genomic_DNA"/>
</dbReference>
<evidence type="ECO:0000313" key="3">
    <source>
        <dbReference type="Proteomes" id="UP000031443"/>
    </source>
</evidence>
<dbReference type="Proteomes" id="UP000031443">
    <property type="component" value="Unassembled WGS sequence"/>
</dbReference>
<keyword evidence="3" id="KW-1185">Reference proteome</keyword>
<accession>M7AMI1</accession>
<gene>
    <name evidence="2" type="ORF">UY3_17200</name>
</gene>
<protein>
    <submittedName>
        <fullName evidence="2">Uncharacterized protein</fullName>
    </submittedName>
</protein>
<evidence type="ECO:0000313" key="2">
    <source>
        <dbReference type="EMBL" id="EMP25719.1"/>
    </source>
</evidence>
<organism evidence="2 3">
    <name type="scientific">Chelonia mydas</name>
    <name type="common">Green sea-turtle</name>
    <name type="synonym">Chelonia agassizi</name>
    <dbReference type="NCBI Taxonomy" id="8469"/>
    <lineage>
        <taxon>Eukaryota</taxon>
        <taxon>Metazoa</taxon>
        <taxon>Chordata</taxon>
        <taxon>Craniata</taxon>
        <taxon>Vertebrata</taxon>
        <taxon>Euteleostomi</taxon>
        <taxon>Archelosauria</taxon>
        <taxon>Testudinata</taxon>
        <taxon>Testudines</taxon>
        <taxon>Cryptodira</taxon>
        <taxon>Durocryptodira</taxon>
        <taxon>Americhelydia</taxon>
        <taxon>Chelonioidea</taxon>
        <taxon>Cheloniidae</taxon>
        <taxon>Chelonia</taxon>
    </lineage>
</organism>
<feature type="compositionally biased region" description="Acidic residues" evidence="1">
    <location>
        <begin position="12"/>
        <end position="27"/>
    </location>
</feature>
<evidence type="ECO:0000256" key="1">
    <source>
        <dbReference type="SAM" id="MobiDB-lite"/>
    </source>
</evidence>
<feature type="compositionally biased region" description="Polar residues" evidence="1">
    <location>
        <begin position="37"/>
        <end position="76"/>
    </location>
</feature>